<evidence type="ECO:0000313" key="2">
    <source>
        <dbReference type="EMBL" id="NKY23393.1"/>
    </source>
</evidence>
<protein>
    <submittedName>
        <fullName evidence="2">DUF805 domain-containing protein</fullName>
    </submittedName>
</protein>
<keyword evidence="1" id="KW-0472">Membrane</keyword>
<organism evidence="2 3">
    <name type="scientific">Cellulomonas denverensis</name>
    <dbReference type="NCBI Taxonomy" id="264297"/>
    <lineage>
        <taxon>Bacteria</taxon>
        <taxon>Bacillati</taxon>
        <taxon>Actinomycetota</taxon>
        <taxon>Actinomycetes</taxon>
        <taxon>Micrococcales</taxon>
        <taxon>Cellulomonadaceae</taxon>
        <taxon>Cellulomonas</taxon>
    </lineage>
</organism>
<keyword evidence="3" id="KW-1185">Reference proteome</keyword>
<proteinExistence type="predicted"/>
<dbReference type="EMBL" id="JAAXOX010000006">
    <property type="protein sequence ID" value="NKY23393.1"/>
    <property type="molecule type" value="Genomic_DNA"/>
</dbReference>
<gene>
    <name evidence="2" type="ORF">HGA03_12040</name>
</gene>
<dbReference type="RefSeq" id="WP_168630532.1">
    <property type="nucleotide sequence ID" value="NZ_BONL01000006.1"/>
</dbReference>
<comment type="caution">
    <text evidence="2">The sequence shown here is derived from an EMBL/GenBank/DDBJ whole genome shotgun (WGS) entry which is preliminary data.</text>
</comment>
<sequence>MDDTTQNEVLAWLGSGIGITIAIVIWLIFVIAYIRIIQKAGYSGWWILIGLVPVVNVVMFLVFAYSRWPIQRENDELRARLGVPPGY</sequence>
<keyword evidence="1" id="KW-1133">Transmembrane helix</keyword>
<keyword evidence="1" id="KW-0812">Transmembrane</keyword>
<feature type="transmembrane region" description="Helical" evidence="1">
    <location>
        <begin position="12"/>
        <end position="33"/>
    </location>
</feature>
<dbReference type="Proteomes" id="UP000581206">
    <property type="component" value="Unassembled WGS sequence"/>
</dbReference>
<reference evidence="2 3" key="1">
    <citation type="submission" date="2020-04" db="EMBL/GenBank/DDBJ databases">
        <title>MicrobeNet Type strains.</title>
        <authorList>
            <person name="Nicholson A.C."/>
        </authorList>
    </citation>
    <scope>NUCLEOTIDE SEQUENCE [LARGE SCALE GENOMIC DNA]</scope>
    <source>
        <strain evidence="2 3">ATCC BAA-788</strain>
    </source>
</reference>
<evidence type="ECO:0000313" key="3">
    <source>
        <dbReference type="Proteomes" id="UP000581206"/>
    </source>
</evidence>
<feature type="transmembrane region" description="Helical" evidence="1">
    <location>
        <begin position="45"/>
        <end position="65"/>
    </location>
</feature>
<accession>A0A7X6QZN3</accession>
<dbReference type="AlphaFoldDB" id="A0A7X6QZN3"/>
<name>A0A7X6QZN3_9CELL</name>
<evidence type="ECO:0000256" key="1">
    <source>
        <dbReference type="SAM" id="Phobius"/>
    </source>
</evidence>